<dbReference type="SUPFAM" id="SSF55658">
    <property type="entry name" value="L9 N-domain-like"/>
    <property type="match status" value="1"/>
</dbReference>
<dbReference type="InterPro" id="IPR020070">
    <property type="entry name" value="Ribosomal_bL9_N"/>
</dbReference>
<gene>
    <name evidence="7" type="primary">rplI</name>
    <name evidence="10" type="ORF">SAMN04488692_11537</name>
</gene>
<dbReference type="InterPro" id="IPR020069">
    <property type="entry name" value="Ribosomal_bL9_C"/>
</dbReference>
<dbReference type="Proteomes" id="UP000199476">
    <property type="component" value="Unassembled WGS sequence"/>
</dbReference>
<dbReference type="PANTHER" id="PTHR21368">
    <property type="entry name" value="50S RIBOSOMAL PROTEIN L9"/>
    <property type="match status" value="1"/>
</dbReference>
<accession>A0A1G9Q536</accession>
<reference evidence="10 11" key="1">
    <citation type="submission" date="2016-10" db="EMBL/GenBank/DDBJ databases">
        <authorList>
            <person name="de Groot N.N."/>
        </authorList>
    </citation>
    <scope>NUCLEOTIDE SEQUENCE [LARGE SCALE GENOMIC DNA]</scope>
    <source>
        <strain evidence="10 11">SLAS-1</strain>
    </source>
</reference>
<name>A0A1G9Q536_9FIRM</name>
<dbReference type="HAMAP" id="MF_00503">
    <property type="entry name" value="Ribosomal_bL9"/>
    <property type="match status" value="1"/>
</dbReference>
<dbReference type="FunFam" id="3.40.5.10:FF:000003">
    <property type="entry name" value="50S ribosomal protein L9"/>
    <property type="match status" value="1"/>
</dbReference>
<sequence>MKIILKEEVENLGEAGEIVEVADGYGRNYLIPQGLAEMATEGKIQQIREKQRARERRKEERRQKAQKTADELSDETFEIAVKAGEQDRLFGSVTTQDIEEVVAEAGYNIDRRDIEMEENIKELGEHTLIVKLFEDVTAEINLEVVPREKDEEQE</sequence>
<dbReference type="Gene3D" id="3.10.430.100">
    <property type="entry name" value="Ribosomal protein L9, C-terminal domain"/>
    <property type="match status" value="1"/>
</dbReference>
<dbReference type="OrthoDB" id="9788336at2"/>
<evidence type="ECO:0000256" key="3">
    <source>
        <dbReference type="ARBA" id="ARBA00022884"/>
    </source>
</evidence>
<keyword evidence="2 7" id="KW-0699">rRNA-binding</keyword>
<dbReference type="Pfam" id="PF01281">
    <property type="entry name" value="Ribosomal_L9_N"/>
    <property type="match status" value="1"/>
</dbReference>
<protein>
    <recommendedName>
        <fullName evidence="6 7">Large ribosomal subunit protein bL9</fullName>
    </recommendedName>
</protein>
<evidence type="ECO:0000256" key="6">
    <source>
        <dbReference type="ARBA" id="ARBA00035292"/>
    </source>
</evidence>
<keyword evidence="11" id="KW-1185">Reference proteome</keyword>
<proteinExistence type="inferred from homology"/>
<evidence type="ECO:0000256" key="7">
    <source>
        <dbReference type="HAMAP-Rule" id="MF_00503"/>
    </source>
</evidence>
<evidence type="ECO:0000256" key="4">
    <source>
        <dbReference type="ARBA" id="ARBA00022980"/>
    </source>
</evidence>
<keyword evidence="3 7" id="KW-0694">RNA-binding</keyword>
<dbReference type="RefSeq" id="WP_089760753.1">
    <property type="nucleotide sequence ID" value="NZ_FNGO01000015.1"/>
</dbReference>
<dbReference type="PROSITE" id="PS00651">
    <property type="entry name" value="RIBOSOMAL_L9"/>
    <property type="match status" value="1"/>
</dbReference>
<dbReference type="EMBL" id="FNGO01000015">
    <property type="protein sequence ID" value="SDM05617.1"/>
    <property type="molecule type" value="Genomic_DNA"/>
</dbReference>
<organism evidence="10 11">
    <name type="scientific">Halarsenatibacter silvermanii</name>
    <dbReference type="NCBI Taxonomy" id="321763"/>
    <lineage>
        <taxon>Bacteria</taxon>
        <taxon>Bacillati</taxon>
        <taxon>Bacillota</taxon>
        <taxon>Clostridia</taxon>
        <taxon>Halanaerobiales</taxon>
        <taxon>Halarsenatibacteraceae</taxon>
        <taxon>Halarsenatibacter</taxon>
    </lineage>
</organism>
<feature type="domain" description="Ribosomal protein L9" evidence="9">
    <location>
        <begin position="13"/>
        <end position="40"/>
    </location>
</feature>
<evidence type="ECO:0000313" key="11">
    <source>
        <dbReference type="Proteomes" id="UP000199476"/>
    </source>
</evidence>
<dbReference type="GO" id="GO:0003735">
    <property type="term" value="F:structural constituent of ribosome"/>
    <property type="evidence" value="ECO:0007669"/>
    <property type="project" value="InterPro"/>
</dbReference>
<evidence type="ECO:0000259" key="9">
    <source>
        <dbReference type="PROSITE" id="PS00651"/>
    </source>
</evidence>
<evidence type="ECO:0000313" key="10">
    <source>
        <dbReference type="EMBL" id="SDM05617.1"/>
    </source>
</evidence>
<evidence type="ECO:0000256" key="2">
    <source>
        <dbReference type="ARBA" id="ARBA00022730"/>
    </source>
</evidence>
<dbReference type="Gene3D" id="3.40.5.10">
    <property type="entry name" value="Ribosomal protein L9, N-terminal domain"/>
    <property type="match status" value="1"/>
</dbReference>
<evidence type="ECO:0000256" key="5">
    <source>
        <dbReference type="ARBA" id="ARBA00023274"/>
    </source>
</evidence>
<dbReference type="InterPro" id="IPR000244">
    <property type="entry name" value="Ribosomal_bL9"/>
</dbReference>
<dbReference type="Pfam" id="PF03948">
    <property type="entry name" value="Ribosomal_L9_C"/>
    <property type="match status" value="1"/>
</dbReference>
<keyword evidence="4 7" id="KW-0689">Ribosomal protein</keyword>
<dbReference type="SUPFAM" id="SSF55653">
    <property type="entry name" value="Ribosomal protein L9 C-domain"/>
    <property type="match status" value="1"/>
</dbReference>
<dbReference type="GO" id="GO:0005840">
    <property type="term" value="C:ribosome"/>
    <property type="evidence" value="ECO:0007669"/>
    <property type="project" value="UniProtKB-KW"/>
</dbReference>
<dbReference type="InterPro" id="IPR036935">
    <property type="entry name" value="Ribosomal_bL9_N_sf"/>
</dbReference>
<comment type="function">
    <text evidence="7">Binds to the 23S rRNA.</text>
</comment>
<dbReference type="NCBIfam" id="TIGR00158">
    <property type="entry name" value="L9"/>
    <property type="match status" value="1"/>
</dbReference>
<dbReference type="AlphaFoldDB" id="A0A1G9Q536"/>
<dbReference type="GO" id="GO:0006412">
    <property type="term" value="P:translation"/>
    <property type="evidence" value="ECO:0007669"/>
    <property type="project" value="UniProtKB-UniRule"/>
</dbReference>
<keyword evidence="5 7" id="KW-0687">Ribonucleoprotein</keyword>
<dbReference type="STRING" id="321763.SAMN04488692_11537"/>
<evidence type="ECO:0000256" key="8">
    <source>
        <dbReference type="SAM" id="MobiDB-lite"/>
    </source>
</evidence>
<comment type="similarity">
    <text evidence="1 7">Belongs to the bacterial ribosomal protein bL9 family.</text>
</comment>
<dbReference type="GO" id="GO:1990904">
    <property type="term" value="C:ribonucleoprotein complex"/>
    <property type="evidence" value="ECO:0007669"/>
    <property type="project" value="UniProtKB-KW"/>
</dbReference>
<dbReference type="InterPro" id="IPR036791">
    <property type="entry name" value="Ribosomal_bL9_C_sf"/>
</dbReference>
<dbReference type="InterPro" id="IPR020594">
    <property type="entry name" value="Ribosomal_bL9_bac/chp"/>
</dbReference>
<dbReference type="InterPro" id="IPR009027">
    <property type="entry name" value="Ribosomal_bL9/RNase_H1_N"/>
</dbReference>
<evidence type="ECO:0000256" key="1">
    <source>
        <dbReference type="ARBA" id="ARBA00010605"/>
    </source>
</evidence>
<dbReference type="GO" id="GO:0019843">
    <property type="term" value="F:rRNA binding"/>
    <property type="evidence" value="ECO:0007669"/>
    <property type="project" value="UniProtKB-UniRule"/>
</dbReference>
<feature type="region of interest" description="Disordered" evidence="8">
    <location>
        <begin position="46"/>
        <end position="70"/>
    </location>
</feature>